<dbReference type="SMART" id="SM00382">
    <property type="entry name" value="AAA"/>
    <property type="match status" value="1"/>
</dbReference>
<dbReference type="Gene3D" id="1.10.8.430">
    <property type="entry name" value="Helical domain of apoptotic protease-activating factors"/>
    <property type="match status" value="1"/>
</dbReference>
<keyword evidence="7" id="KW-1185">Reference proteome</keyword>
<evidence type="ECO:0000256" key="2">
    <source>
        <dbReference type="ARBA" id="ARBA00022741"/>
    </source>
</evidence>
<evidence type="ECO:0000256" key="4">
    <source>
        <dbReference type="ARBA" id="ARBA00022840"/>
    </source>
</evidence>
<dbReference type="Gene3D" id="3.80.10.10">
    <property type="entry name" value="Ribonuclease Inhibitor"/>
    <property type="match status" value="2"/>
</dbReference>
<dbReference type="InterPro" id="IPR050905">
    <property type="entry name" value="Plant_NBS-LRR"/>
</dbReference>
<dbReference type="InterPro" id="IPR042197">
    <property type="entry name" value="Apaf_helical"/>
</dbReference>
<dbReference type="PRINTS" id="PR00364">
    <property type="entry name" value="DISEASERSIST"/>
</dbReference>
<keyword evidence="2" id="KW-0547">Nucleotide-binding</keyword>
<accession>A0A6P5THT2</accession>
<dbReference type="GeneID" id="110767432"/>
<dbReference type="Pfam" id="PF23247">
    <property type="entry name" value="LRR_RPS2"/>
    <property type="match status" value="4"/>
</dbReference>
<keyword evidence="3" id="KW-0611">Plant defense</keyword>
<sequence>MEILTGTIPKIFEYTVEPIGRQVGYLINYKSNLESLRSQLKNLDAAKDRMKHRVDEVERNGKGVEIDAQNWRKEADGITQEAEKILGNEGQAKTKCFRGVCPNIVSYHQFSRKSAKLAKEIELHAKKEFPSVSYDPPLEEICATPSQNYMAFESRILMVNEIMKELKNPDTNMIGVYGLGGVGKTTLAQEVYRQAMKENLFDEVVIVLDVKKYPDLEKKERIQKKIVEKLGMDVDVTHDIEARAKHLWNRIKDKNIFVILDDVWEAIDLEALGLRPMVTCKILLTSRDRVSDMSMQKEFQLEVLGMEESWSLFEKMAGDVVQNDRIHEVAIEIAKKCGGLPVLVVAVARSLRSASTLEEWRVALRGFKSFDEQGLAKSAYLALEWSYNQLDGNELKRVFLLCGIIAGGSCIIFLSDLLKYAMGLSLVKNVDTVEEARDKLISLLKKLIKDYCLLLDINDDGDFRMHELVRDVAIGIAFKDKYVIAKAYGDELKEWPDRDSLKKCTAISLKSCKIPRLPEVPWVCPELRFIVLENHNIDDSLEIPGNYFEGMKELKVLDATRLRIPSLPPSLQSLTNLQTLCLDHCVLGDIALVGQLTNLKILSLVHSQVKELPKEIGQLTHLQLLDLTGCSELVLIPPGVISSLTSLEDLRMGSFKEWEGGLIDGRSNASVSELKQLRQLTALDIHIPDAKLLPANMFSDTRLERYTILIGDCWPRYPRIYGTSMLKLKLTSNSQFDQGIKLLLKRCEDLDLDGMKAANIISYILASDSGKQLKNLHVQNNDEVTSLINSSHAFPILESLSLYNLVNLETVCCGQLIAQPFQQLQSLTLWNLPKLSGFSSKGSRSVVSTEAEEIILENEIGGPVKLFMNEEVLMPNLTRLILHQCDGLKFLFSCSMARRLLQLEHIEISKCHMMEEIVSTSGYNQEHTNNIAHLDLVVMDSCDSLKNIFPPSVAKGLQQLSELYVENCGILEEIVANDGLETTPEFVLSKVTLVQLQRLPQLRSFYPGLHVSKWPSLKSLRFFECFQVEILASEYSIFQERLDLGTPIEQPFFLVDKGNPFPNLESLYLCKNTEIWYEAHDPLGRRSNASLSELKQLHQLTALVIHFPDAKLLPANMFSDTRLERYTTVIGDCWLFPDIDETFSNMLKLKLTTNSQFDQGIKLLLKRCEDLDLDGMEAANIISHILASDSGKQLKNLHVQNNDEVTSLINSSHDHAFPILESLSLYNLVNLETVCCGQLIAQPFQKLRSLTLWNVPKLIGFSSKGSTSVESREAEEIILENEIGGPTKPFMNGEVLMVNLTHLILHQCDGLRFLFSSSMAKSLEQLEHIEISKCQMMEEIVSTSGYNEEHTDSMFCNLKSLKLQRLPSLTRFYSGSYIEFSLLEKLHIEDCPRLGTFIVDGKSEITTMGKENEDRNSKENLETVIPHFLFDEKVGFPSLERLIIHDLPALMTIWHNQLAQDSFCRLKEVNVYRCHNLINIFARSMIGRLNALYTLQIWQCQSLQVVFELGGVFEAYDTSTTQLKTFECPNLDFVEIDACERLINIFSASVAKGLEQLTKLSVENCGLMEINGKEKGSGAMPLCFQK</sequence>
<dbReference type="SUPFAM" id="SSF52540">
    <property type="entry name" value="P-loop containing nucleoside triphosphate hydrolases"/>
    <property type="match status" value="1"/>
</dbReference>
<dbReference type="PANTHER" id="PTHR33463">
    <property type="entry name" value="NB-ARC DOMAIN-CONTAINING PROTEIN-RELATED"/>
    <property type="match status" value="1"/>
</dbReference>
<dbReference type="InterPro" id="IPR002182">
    <property type="entry name" value="NB-ARC"/>
</dbReference>
<dbReference type="GO" id="GO:0005524">
    <property type="term" value="F:ATP binding"/>
    <property type="evidence" value="ECO:0007669"/>
    <property type="project" value="UniProtKB-KW"/>
</dbReference>
<dbReference type="InterPro" id="IPR027417">
    <property type="entry name" value="P-loop_NTPase"/>
</dbReference>
<evidence type="ECO:0000313" key="7">
    <source>
        <dbReference type="Proteomes" id="UP000515124"/>
    </source>
</evidence>
<proteinExistence type="inferred from homology"/>
<dbReference type="SUPFAM" id="SSF52058">
    <property type="entry name" value="L domain-like"/>
    <property type="match status" value="1"/>
</dbReference>
<dbReference type="GO" id="GO:0006952">
    <property type="term" value="P:defense response"/>
    <property type="evidence" value="ECO:0007669"/>
    <property type="project" value="UniProtKB-KW"/>
</dbReference>
<dbReference type="InterPro" id="IPR032675">
    <property type="entry name" value="LRR_dom_sf"/>
</dbReference>
<name>A0A6P5THT2_PRUAV</name>
<evidence type="ECO:0000256" key="3">
    <source>
        <dbReference type="ARBA" id="ARBA00022821"/>
    </source>
</evidence>
<protein>
    <submittedName>
        <fullName evidence="8">Disease resistance protein At4g27190-like isoform X2</fullName>
    </submittedName>
</protein>
<keyword evidence="5" id="KW-0175">Coiled coil</keyword>
<dbReference type="PANTHER" id="PTHR33463:SF198">
    <property type="entry name" value="RPP4C3"/>
    <property type="match status" value="1"/>
</dbReference>
<gene>
    <name evidence="8" type="primary">LOC110767432</name>
</gene>
<dbReference type="Gene3D" id="3.40.50.300">
    <property type="entry name" value="P-loop containing nucleotide triphosphate hydrolases"/>
    <property type="match status" value="1"/>
</dbReference>
<dbReference type="Pfam" id="PF00931">
    <property type="entry name" value="NB-ARC"/>
    <property type="match status" value="1"/>
</dbReference>
<dbReference type="InterPro" id="IPR003593">
    <property type="entry name" value="AAA+_ATPase"/>
</dbReference>
<feature type="coiled-coil region" evidence="5">
    <location>
        <begin position="26"/>
        <end position="60"/>
    </location>
</feature>
<dbReference type="GO" id="GO:0043531">
    <property type="term" value="F:ADP binding"/>
    <property type="evidence" value="ECO:0007669"/>
    <property type="project" value="InterPro"/>
</dbReference>
<evidence type="ECO:0000313" key="8">
    <source>
        <dbReference type="RefSeq" id="XP_021826662.1"/>
    </source>
</evidence>
<keyword evidence="4" id="KW-0067">ATP-binding</keyword>
<evidence type="ECO:0000256" key="5">
    <source>
        <dbReference type="SAM" id="Coils"/>
    </source>
</evidence>
<dbReference type="SUPFAM" id="SSF52047">
    <property type="entry name" value="RNI-like"/>
    <property type="match status" value="2"/>
</dbReference>
<reference evidence="8" key="1">
    <citation type="submission" date="2025-08" db="UniProtKB">
        <authorList>
            <consortium name="RefSeq"/>
        </authorList>
    </citation>
    <scope>IDENTIFICATION</scope>
</reference>
<dbReference type="InterPro" id="IPR057135">
    <property type="entry name" value="At4g27190-like_LRR"/>
</dbReference>
<comment type="similarity">
    <text evidence="1">Belongs to the disease resistance NB-LRR family.</text>
</comment>
<feature type="domain" description="AAA+ ATPase" evidence="6">
    <location>
        <begin position="170"/>
        <end position="307"/>
    </location>
</feature>
<evidence type="ECO:0000256" key="1">
    <source>
        <dbReference type="ARBA" id="ARBA00008894"/>
    </source>
</evidence>
<evidence type="ECO:0000259" key="6">
    <source>
        <dbReference type="SMART" id="SM00382"/>
    </source>
</evidence>
<organism evidence="7 8">
    <name type="scientific">Prunus avium</name>
    <name type="common">Cherry</name>
    <name type="synonym">Cerasus avium</name>
    <dbReference type="NCBI Taxonomy" id="42229"/>
    <lineage>
        <taxon>Eukaryota</taxon>
        <taxon>Viridiplantae</taxon>
        <taxon>Streptophyta</taxon>
        <taxon>Embryophyta</taxon>
        <taxon>Tracheophyta</taxon>
        <taxon>Spermatophyta</taxon>
        <taxon>Magnoliopsida</taxon>
        <taxon>eudicotyledons</taxon>
        <taxon>Gunneridae</taxon>
        <taxon>Pentapetalae</taxon>
        <taxon>rosids</taxon>
        <taxon>fabids</taxon>
        <taxon>Rosales</taxon>
        <taxon>Rosaceae</taxon>
        <taxon>Amygdaloideae</taxon>
        <taxon>Amygdaleae</taxon>
        <taxon>Prunus</taxon>
    </lineage>
</organism>
<dbReference type="Proteomes" id="UP000515124">
    <property type="component" value="Unplaced"/>
</dbReference>
<dbReference type="RefSeq" id="XP_021826662.1">
    <property type="nucleotide sequence ID" value="XM_021970970.1"/>
</dbReference>